<dbReference type="CDD" id="cd00865">
    <property type="entry name" value="PEBP_bact_arch"/>
    <property type="match status" value="1"/>
</dbReference>
<dbReference type="NCBIfam" id="TIGR00481">
    <property type="entry name" value="YbhB/YbcL family Raf kinase inhibitor-like protein"/>
    <property type="match status" value="1"/>
</dbReference>
<name>A0ABW8YBM7_9FLAO</name>
<dbReference type="InterPro" id="IPR005247">
    <property type="entry name" value="YbhB_YbcL/LppC-like"/>
</dbReference>
<comment type="caution">
    <text evidence="2">The sequence shown here is derived from an EMBL/GenBank/DDBJ whole genome shotgun (WGS) entry which is preliminary data.</text>
</comment>
<protein>
    <submittedName>
        <fullName evidence="2">YbhB/YbcL family Raf kinase inhibitor-like protein</fullName>
    </submittedName>
</protein>
<dbReference type="GO" id="GO:0004860">
    <property type="term" value="F:protein kinase inhibitor activity"/>
    <property type="evidence" value="ECO:0007669"/>
    <property type="project" value="UniProtKB-KW"/>
</dbReference>
<dbReference type="InterPro" id="IPR008914">
    <property type="entry name" value="PEBP"/>
</dbReference>
<keyword evidence="3" id="KW-1185">Reference proteome</keyword>
<feature type="signal peptide" evidence="1">
    <location>
        <begin position="1"/>
        <end position="24"/>
    </location>
</feature>
<sequence>MKNISFTKMMTLGIVLLNAITLHAQSAAKTFTLKSSGLGGQLTKDYYYNDWGVNGGNISPDLAWENVPEGTQAFAVTMYDAAAPTGSGWWHWVLFNVPAGTRSLKAGAASTHPELLPAGSISSLNDFKQYGYGGPVPIPGSGFHPYVITVYALKNKINLDKDANPALVGFNLGANTIAKASIIAYVYVP</sequence>
<evidence type="ECO:0000313" key="2">
    <source>
        <dbReference type="EMBL" id="MFL9836701.1"/>
    </source>
</evidence>
<dbReference type="EMBL" id="JBELQB010000003">
    <property type="protein sequence ID" value="MFL9836701.1"/>
    <property type="molecule type" value="Genomic_DNA"/>
</dbReference>
<reference evidence="2 3" key="1">
    <citation type="submission" date="2024-06" db="EMBL/GenBank/DDBJ databases">
        <authorList>
            <person name="Kaempfer P."/>
            <person name="Viver T."/>
        </authorList>
    </citation>
    <scope>NUCLEOTIDE SEQUENCE [LARGE SCALE GENOMIC DNA]</scope>
    <source>
        <strain evidence="2 3">ST-75</strain>
    </source>
</reference>
<dbReference type="InterPro" id="IPR036610">
    <property type="entry name" value="PEBP-like_sf"/>
</dbReference>
<keyword evidence="1" id="KW-0732">Signal</keyword>
<keyword evidence="2" id="KW-0649">Protein kinase inhibitor</keyword>
<dbReference type="RefSeq" id="WP_231749138.1">
    <property type="nucleotide sequence ID" value="NZ_JBELQB010000003.1"/>
</dbReference>
<dbReference type="SUPFAM" id="SSF49777">
    <property type="entry name" value="PEBP-like"/>
    <property type="match status" value="1"/>
</dbReference>
<dbReference type="PANTHER" id="PTHR30289">
    <property type="entry name" value="UNCHARACTERIZED PROTEIN YBCL-RELATED"/>
    <property type="match status" value="1"/>
</dbReference>
<gene>
    <name evidence="2" type="ORF">ABS768_04275</name>
</gene>
<proteinExistence type="predicted"/>
<organism evidence="2 3">
    <name type="scientific">Flavobacterium rhizophilum</name>
    <dbReference type="NCBI Taxonomy" id="3163296"/>
    <lineage>
        <taxon>Bacteria</taxon>
        <taxon>Pseudomonadati</taxon>
        <taxon>Bacteroidota</taxon>
        <taxon>Flavobacteriia</taxon>
        <taxon>Flavobacteriales</taxon>
        <taxon>Flavobacteriaceae</taxon>
        <taxon>Flavobacterium</taxon>
    </lineage>
</organism>
<dbReference type="Gene3D" id="3.90.280.10">
    <property type="entry name" value="PEBP-like"/>
    <property type="match status" value="1"/>
</dbReference>
<feature type="chain" id="PRO_5046291901" evidence="1">
    <location>
        <begin position="25"/>
        <end position="189"/>
    </location>
</feature>
<dbReference type="PANTHER" id="PTHR30289:SF1">
    <property type="entry name" value="PEBP (PHOSPHATIDYLETHANOLAMINE-BINDING PROTEIN) FAMILY PROTEIN"/>
    <property type="match status" value="1"/>
</dbReference>
<evidence type="ECO:0000313" key="3">
    <source>
        <dbReference type="Proteomes" id="UP001629059"/>
    </source>
</evidence>
<dbReference type="Pfam" id="PF01161">
    <property type="entry name" value="PBP"/>
    <property type="match status" value="1"/>
</dbReference>
<evidence type="ECO:0000256" key="1">
    <source>
        <dbReference type="SAM" id="SignalP"/>
    </source>
</evidence>
<accession>A0ABW8YBM7</accession>
<dbReference type="Proteomes" id="UP001629059">
    <property type="component" value="Unassembled WGS sequence"/>
</dbReference>